<dbReference type="AlphaFoldDB" id="A0A812IW43"/>
<dbReference type="Gene3D" id="2.30.30.100">
    <property type="match status" value="1"/>
</dbReference>
<proteinExistence type="predicted"/>
<dbReference type="OrthoDB" id="447812at2759"/>
<reference evidence="2" key="1">
    <citation type="submission" date="2021-02" db="EMBL/GenBank/DDBJ databases">
        <authorList>
            <person name="Dougan E. K."/>
            <person name="Rhodes N."/>
            <person name="Thang M."/>
            <person name="Chan C."/>
        </authorList>
    </citation>
    <scope>NUCLEOTIDE SEQUENCE</scope>
</reference>
<accession>A0A812IW43</accession>
<dbReference type="PANTHER" id="PTHR12854">
    <property type="entry name" value="ATAXIN 2-RELATED"/>
    <property type="match status" value="1"/>
</dbReference>
<dbReference type="PANTHER" id="PTHR12854:SF7">
    <property type="entry name" value="ATAXIN-2 HOMOLOG"/>
    <property type="match status" value="1"/>
</dbReference>
<name>A0A812IW43_SYMPI</name>
<feature type="non-terminal residue" evidence="2">
    <location>
        <position position="1"/>
    </location>
</feature>
<dbReference type="Pfam" id="PF14438">
    <property type="entry name" value="SM-ATX"/>
    <property type="match status" value="1"/>
</dbReference>
<dbReference type="Proteomes" id="UP000649617">
    <property type="component" value="Unassembled WGS sequence"/>
</dbReference>
<dbReference type="GO" id="GO:0034063">
    <property type="term" value="P:stress granule assembly"/>
    <property type="evidence" value="ECO:0007669"/>
    <property type="project" value="TreeGrafter"/>
</dbReference>
<gene>
    <name evidence="2" type="primary">CID4</name>
    <name evidence="2" type="ORF">SPIL2461_LOCUS1215</name>
</gene>
<dbReference type="EMBL" id="CAJNIZ010001163">
    <property type="protein sequence ID" value="CAE7184243.1"/>
    <property type="molecule type" value="Genomic_DNA"/>
</dbReference>
<dbReference type="InterPro" id="IPR025852">
    <property type="entry name" value="SM_dom_ATX"/>
</dbReference>
<dbReference type="GO" id="GO:0003729">
    <property type="term" value="F:mRNA binding"/>
    <property type="evidence" value="ECO:0007669"/>
    <property type="project" value="TreeGrafter"/>
</dbReference>
<dbReference type="GO" id="GO:0010494">
    <property type="term" value="C:cytoplasmic stress granule"/>
    <property type="evidence" value="ECO:0007669"/>
    <property type="project" value="TreeGrafter"/>
</dbReference>
<organism evidence="2 3">
    <name type="scientific">Symbiodinium pilosum</name>
    <name type="common">Dinoflagellate</name>
    <dbReference type="NCBI Taxonomy" id="2952"/>
    <lineage>
        <taxon>Eukaryota</taxon>
        <taxon>Sar</taxon>
        <taxon>Alveolata</taxon>
        <taxon>Dinophyceae</taxon>
        <taxon>Suessiales</taxon>
        <taxon>Symbiodiniaceae</taxon>
        <taxon>Symbiodinium</taxon>
    </lineage>
</organism>
<evidence type="ECO:0000313" key="2">
    <source>
        <dbReference type="EMBL" id="CAE7184243.1"/>
    </source>
</evidence>
<dbReference type="InterPro" id="IPR045117">
    <property type="entry name" value="ATXN2-like"/>
</dbReference>
<feature type="domain" description="Ataxin 2 SM" evidence="1">
    <location>
        <begin position="1"/>
        <end position="65"/>
    </location>
</feature>
<sequence length="106" mass="11550">LVGQTVTVKLKNQTIYEGVFHSCSLEGDVAITLKSARQVPTGHGKSGEVKEEMVIAGKDFLQVNAVNVPSEPKHQQHSTFKTDGEIAEGWGEDRSRELVAWKSSGE</sequence>
<keyword evidence="3" id="KW-1185">Reference proteome</keyword>
<feature type="non-terminal residue" evidence="2">
    <location>
        <position position="106"/>
    </location>
</feature>
<evidence type="ECO:0000259" key="1">
    <source>
        <dbReference type="Pfam" id="PF14438"/>
    </source>
</evidence>
<evidence type="ECO:0000313" key="3">
    <source>
        <dbReference type="Proteomes" id="UP000649617"/>
    </source>
</evidence>
<protein>
    <submittedName>
        <fullName evidence="2">CID4 protein</fullName>
    </submittedName>
</protein>
<comment type="caution">
    <text evidence="2">The sequence shown here is derived from an EMBL/GenBank/DDBJ whole genome shotgun (WGS) entry which is preliminary data.</text>
</comment>